<gene>
    <name evidence="3" type="ORF">ACFQZS_09185</name>
</gene>
<reference evidence="4" key="1">
    <citation type="journal article" date="2019" name="Int. J. Syst. Evol. Microbiol.">
        <title>The Global Catalogue of Microorganisms (GCM) 10K type strain sequencing project: providing services to taxonomists for standard genome sequencing and annotation.</title>
        <authorList>
            <consortium name="The Broad Institute Genomics Platform"/>
            <consortium name="The Broad Institute Genome Sequencing Center for Infectious Disease"/>
            <person name="Wu L."/>
            <person name="Ma J."/>
        </authorList>
    </citation>
    <scope>NUCLEOTIDE SEQUENCE [LARGE SCALE GENOMIC DNA]</scope>
    <source>
        <strain evidence="4">CCUG 63418</strain>
    </source>
</reference>
<keyword evidence="4" id="KW-1185">Reference proteome</keyword>
<dbReference type="PROSITE" id="PS51178">
    <property type="entry name" value="PASTA"/>
    <property type="match status" value="3"/>
</dbReference>
<dbReference type="CDD" id="cd06577">
    <property type="entry name" value="PASTA_pknB"/>
    <property type="match status" value="3"/>
</dbReference>
<dbReference type="Proteomes" id="UP001596958">
    <property type="component" value="Unassembled WGS sequence"/>
</dbReference>
<feature type="domain" description="PASTA" evidence="2">
    <location>
        <begin position="55"/>
        <end position="121"/>
    </location>
</feature>
<organism evidence="3 4">
    <name type="scientific">Mucilaginibacter calamicampi</name>
    <dbReference type="NCBI Taxonomy" id="1302352"/>
    <lineage>
        <taxon>Bacteria</taxon>
        <taxon>Pseudomonadati</taxon>
        <taxon>Bacteroidota</taxon>
        <taxon>Sphingobacteriia</taxon>
        <taxon>Sphingobacteriales</taxon>
        <taxon>Sphingobacteriaceae</taxon>
        <taxon>Mucilaginibacter</taxon>
    </lineage>
</organism>
<dbReference type="Gene3D" id="3.30.10.20">
    <property type="match status" value="3"/>
</dbReference>
<accession>A0ABW2YY25</accession>
<keyword evidence="1" id="KW-0472">Membrane</keyword>
<feature type="transmembrane region" description="Helical" evidence="1">
    <location>
        <begin position="31"/>
        <end position="52"/>
    </location>
</feature>
<evidence type="ECO:0000313" key="3">
    <source>
        <dbReference type="EMBL" id="MFD0750312.1"/>
    </source>
</evidence>
<keyword evidence="1" id="KW-0812">Transmembrane</keyword>
<comment type="caution">
    <text evidence="3">The sequence shown here is derived from an EMBL/GenBank/DDBJ whole genome shotgun (WGS) entry which is preliminary data.</text>
</comment>
<protein>
    <submittedName>
        <fullName evidence="3">PASTA domain-containing protein</fullName>
    </submittedName>
</protein>
<sequence>MFDSPNSITKHPGNMKKLLAYLKTASFRKTALFAIGSVIAVVLIAFFSLSFYTNHGSGVAVPQVTGMNITQAINKLEQEGFNFYVDTIYVGDEAPGTIMQQDPDAGTLVKAGRIIYLTMVTMQAPPVALPEIEQKPYIEAVAILSNAGLKVGDTTYRSDIAPNIVLEVKLGGQTIRPGTKIPKGSRLDLVLGDGKGAGELPIPEVVNLDLDEAKVAIKGGGFTLGAITYQGSITDSTNLKVISQFPAPTDSVSTTSIGTRINLTVTQGTPDGN</sequence>
<name>A0ABW2YY25_9SPHI</name>
<evidence type="ECO:0000256" key="1">
    <source>
        <dbReference type="SAM" id="Phobius"/>
    </source>
</evidence>
<dbReference type="EMBL" id="JBHTHU010000005">
    <property type="protein sequence ID" value="MFD0750312.1"/>
    <property type="molecule type" value="Genomic_DNA"/>
</dbReference>
<proteinExistence type="predicted"/>
<dbReference type="Pfam" id="PF03793">
    <property type="entry name" value="PASTA"/>
    <property type="match status" value="2"/>
</dbReference>
<feature type="domain" description="PASTA" evidence="2">
    <location>
        <begin position="123"/>
        <end position="193"/>
    </location>
</feature>
<keyword evidence="1" id="KW-1133">Transmembrane helix</keyword>
<evidence type="ECO:0000259" key="2">
    <source>
        <dbReference type="PROSITE" id="PS51178"/>
    </source>
</evidence>
<feature type="domain" description="PASTA" evidence="2">
    <location>
        <begin position="196"/>
        <end position="267"/>
    </location>
</feature>
<dbReference type="InterPro" id="IPR005543">
    <property type="entry name" value="PASTA_dom"/>
</dbReference>
<dbReference type="SMART" id="SM00740">
    <property type="entry name" value="PASTA"/>
    <property type="match status" value="3"/>
</dbReference>
<evidence type="ECO:0000313" key="4">
    <source>
        <dbReference type="Proteomes" id="UP001596958"/>
    </source>
</evidence>